<dbReference type="STRING" id="596151.DesfrDRAFT_3091"/>
<protein>
    <submittedName>
        <fullName evidence="1">Uncharacterized protein</fullName>
    </submittedName>
</protein>
<reference evidence="1 2" key="1">
    <citation type="submission" date="2010-08" db="EMBL/GenBank/DDBJ databases">
        <title>The draft genome of Desulfovibrio fructosovorans JJ.</title>
        <authorList>
            <consortium name="US DOE Joint Genome Institute (JGI-PGF)"/>
            <person name="Lucas S."/>
            <person name="Copeland A."/>
            <person name="Lapidus A."/>
            <person name="Cheng J.-F."/>
            <person name="Bruce D."/>
            <person name="Goodwin L."/>
            <person name="Pitluck S."/>
            <person name="Land M.L."/>
            <person name="Hauser L."/>
            <person name="Chang Y.-J."/>
            <person name="Jeffries C."/>
            <person name="Wall J.D."/>
            <person name="Stahl D.A."/>
            <person name="Arkin A.P."/>
            <person name="Dehal P."/>
            <person name="Stolyar S.M."/>
            <person name="Hazen T.C."/>
            <person name="Woyke T.J."/>
        </authorList>
    </citation>
    <scope>NUCLEOTIDE SEQUENCE [LARGE SCALE GENOMIC DNA]</scope>
    <source>
        <strain evidence="1 2">JJ</strain>
    </source>
</reference>
<keyword evidence="2" id="KW-1185">Reference proteome</keyword>
<gene>
    <name evidence="1" type="ORF">DesfrDRAFT_3091</name>
</gene>
<evidence type="ECO:0000313" key="2">
    <source>
        <dbReference type="Proteomes" id="UP000006250"/>
    </source>
</evidence>
<comment type="caution">
    <text evidence="1">The sequence shown here is derived from an EMBL/GenBank/DDBJ whole genome shotgun (WGS) entry which is preliminary data.</text>
</comment>
<dbReference type="RefSeq" id="WP_005995367.1">
    <property type="nucleotide sequence ID" value="NZ_AECZ01000024.1"/>
</dbReference>
<dbReference type="eggNOG" id="ENOG503182Q">
    <property type="taxonomic scope" value="Bacteria"/>
</dbReference>
<name>E1JZP1_SOLFR</name>
<sequence>MAAIQAVASASSAYQREAARFVASTPKVGGKVINREATVSFGPFRVSYAATDYEFDLTGAKAQTSFADALDAAATTARLADTPSQSDASFGPTNAISRRLALAGYQAAANAPQTPTSGMFSATA</sequence>
<dbReference type="Proteomes" id="UP000006250">
    <property type="component" value="Unassembled WGS sequence"/>
</dbReference>
<dbReference type="AlphaFoldDB" id="E1JZP1"/>
<organism evidence="1 2">
    <name type="scientific">Solidesulfovibrio fructosivorans JJ]</name>
    <dbReference type="NCBI Taxonomy" id="596151"/>
    <lineage>
        <taxon>Bacteria</taxon>
        <taxon>Pseudomonadati</taxon>
        <taxon>Thermodesulfobacteriota</taxon>
        <taxon>Desulfovibrionia</taxon>
        <taxon>Desulfovibrionales</taxon>
        <taxon>Desulfovibrionaceae</taxon>
        <taxon>Solidesulfovibrio</taxon>
    </lineage>
</organism>
<dbReference type="OrthoDB" id="5458074at2"/>
<dbReference type="EMBL" id="AECZ01000024">
    <property type="protein sequence ID" value="EFL50176.1"/>
    <property type="molecule type" value="Genomic_DNA"/>
</dbReference>
<evidence type="ECO:0000313" key="1">
    <source>
        <dbReference type="EMBL" id="EFL50176.1"/>
    </source>
</evidence>
<proteinExistence type="predicted"/>
<accession>E1JZP1</accession>